<accession>A0A843SBR5</accession>
<evidence type="ECO:0000313" key="2">
    <source>
        <dbReference type="EMBL" id="MQA21669.1"/>
    </source>
</evidence>
<keyword evidence="1" id="KW-1133">Transmembrane helix</keyword>
<keyword evidence="3" id="KW-1185">Reference proteome</keyword>
<name>A0A843SBR5_9BURK</name>
<gene>
    <name evidence="2" type="ORF">GEV01_19310</name>
</gene>
<dbReference type="EMBL" id="WHUF01000005">
    <property type="protein sequence ID" value="MQA21669.1"/>
    <property type="molecule type" value="Genomic_DNA"/>
</dbReference>
<dbReference type="Proteomes" id="UP000444318">
    <property type="component" value="Unassembled WGS sequence"/>
</dbReference>
<keyword evidence="1" id="KW-0472">Membrane</keyword>
<dbReference type="AlphaFoldDB" id="A0A843SBR5"/>
<reference evidence="2 3" key="1">
    <citation type="submission" date="2019-10" db="EMBL/GenBank/DDBJ databases">
        <title>Two novel species isolated from a subtropical stream in China.</title>
        <authorList>
            <person name="Lu H."/>
        </authorList>
    </citation>
    <scope>NUCLEOTIDE SEQUENCE [LARGE SCALE GENOMIC DNA]</scope>
    <source>
        <strain evidence="2 3">FT103W</strain>
    </source>
</reference>
<dbReference type="RefSeq" id="WP_152807210.1">
    <property type="nucleotide sequence ID" value="NZ_WHUF01000005.1"/>
</dbReference>
<feature type="transmembrane region" description="Helical" evidence="1">
    <location>
        <begin position="95"/>
        <end position="112"/>
    </location>
</feature>
<feature type="transmembrane region" description="Helical" evidence="1">
    <location>
        <begin position="16"/>
        <end position="34"/>
    </location>
</feature>
<evidence type="ECO:0000256" key="1">
    <source>
        <dbReference type="SAM" id="Phobius"/>
    </source>
</evidence>
<proteinExistence type="predicted"/>
<evidence type="ECO:0000313" key="3">
    <source>
        <dbReference type="Proteomes" id="UP000444318"/>
    </source>
</evidence>
<feature type="transmembrane region" description="Helical" evidence="1">
    <location>
        <begin position="40"/>
        <end position="59"/>
    </location>
</feature>
<sequence length="118" mass="13459">MHPMIQKTFGGLTPSYYARHLFFGCIFLFLYLFVAVHGQSISFAGGFLAFLNTFLYPYARFAYEGVVGYIVGKNVFILPAGLMLLTKVITMTMCWFLAVFIAPVGLAYLYVYHSRRLR</sequence>
<keyword evidence="1" id="KW-0812">Transmembrane</keyword>
<protein>
    <submittedName>
        <fullName evidence="2">Uncharacterized protein</fullName>
    </submittedName>
</protein>
<organism evidence="2 3">
    <name type="scientific">Rugamonas rivuli</name>
    <dbReference type="NCBI Taxonomy" id="2743358"/>
    <lineage>
        <taxon>Bacteria</taxon>
        <taxon>Pseudomonadati</taxon>
        <taxon>Pseudomonadota</taxon>
        <taxon>Betaproteobacteria</taxon>
        <taxon>Burkholderiales</taxon>
        <taxon>Oxalobacteraceae</taxon>
        <taxon>Telluria group</taxon>
        <taxon>Rugamonas</taxon>
    </lineage>
</organism>
<comment type="caution">
    <text evidence="2">The sequence shown here is derived from an EMBL/GenBank/DDBJ whole genome shotgun (WGS) entry which is preliminary data.</text>
</comment>